<feature type="compositionally biased region" description="Basic and acidic residues" evidence="1">
    <location>
        <begin position="164"/>
        <end position="174"/>
    </location>
</feature>
<feature type="region of interest" description="Disordered" evidence="1">
    <location>
        <begin position="506"/>
        <end position="559"/>
    </location>
</feature>
<dbReference type="InterPro" id="IPR008936">
    <property type="entry name" value="Rho_GTPase_activation_prot"/>
</dbReference>
<keyword evidence="4" id="KW-1185">Reference proteome</keyword>
<evidence type="ECO:0000256" key="1">
    <source>
        <dbReference type="SAM" id="MobiDB-lite"/>
    </source>
</evidence>
<feature type="compositionally biased region" description="Polar residues" evidence="1">
    <location>
        <begin position="517"/>
        <end position="538"/>
    </location>
</feature>
<evidence type="ECO:0000313" key="3">
    <source>
        <dbReference type="EMBL" id="KAK4307169.1"/>
    </source>
</evidence>
<organism evidence="3 4">
    <name type="scientific">Petrolisthes manimaculis</name>
    <dbReference type="NCBI Taxonomy" id="1843537"/>
    <lineage>
        <taxon>Eukaryota</taxon>
        <taxon>Metazoa</taxon>
        <taxon>Ecdysozoa</taxon>
        <taxon>Arthropoda</taxon>
        <taxon>Crustacea</taxon>
        <taxon>Multicrustacea</taxon>
        <taxon>Malacostraca</taxon>
        <taxon>Eumalacostraca</taxon>
        <taxon>Eucarida</taxon>
        <taxon>Decapoda</taxon>
        <taxon>Pleocyemata</taxon>
        <taxon>Anomura</taxon>
        <taxon>Galatheoidea</taxon>
        <taxon>Porcellanidae</taxon>
        <taxon>Petrolisthes</taxon>
    </lineage>
</organism>
<protein>
    <recommendedName>
        <fullName evidence="2">DEP domain-containing protein</fullName>
    </recommendedName>
</protein>
<comment type="caution">
    <text evidence="3">The sequence shown here is derived from an EMBL/GenBank/DDBJ whole genome shotgun (WGS) entry which is preliminary data.</text>
</comment>
<dbReference type="InterPro" id="IPR036388">
    <property type="entry name" value="WH-like_DNA-bd_sf"/>
</dbReference>
<dbReference type="InterPro" id="IPR000591">
    <property type="entry name" value="DEP_dom"/>
</dbReference>
<feature type="region of interest" description="Disordered" evidence="1">
    <location>
        <begin position="375"/>
        <end position="419"/>
    </location>
</feature>
<proteinExistence type="predicted"/>
<dbReference type="EMBL" id="JAWZYT010002028">
    <property type="protein sequence ID" value="KAK4307169.1"/>
    <property type="molecule type" value="Genomic_DNA"/>
</dbReference>
<feature type="compositionally biased region" description="Polar residues" evidence="1">
    <location>
        <begin position="384"/>
        <end position="400"/>
    </location>
</feature>
<dbReference type="Proteomes" id="UP001292094">
    <property type="component" value="Unassembled WGS sequence"/>
</dbReference>
<dbReference type="PANTHER" id="PTHR16206:SF4">
    <property type="entry name" value="PROTEIN LET-99"/>
    <property type="match status" value="1"/>
</dbReference>
<dbReference type="SUPFAM" id="SSF48350">
    <property type="entry name" value="GTPase activation domain, GAP"/>
    <property type="match status" value="1"/>
</dbReference>
<sequence length="1214" mass="134604">MSGKKTISGPYRATKLWNDAVRSFYHGMPVGGHWRGLRHYDRCFTASEAIAWLHHHLRHDTNFGASVSRDQTTKLLRKFVKAGLIEDVRGSSYTHQEEFKDSKDLYRFSSRSPLKALRTPRTPGRPPLSSLHSNNKCEEGASPMLSKRLPGSFRESIRSKSRAGPRDCKENAANERKDLGNQECGSEGESQGQLQKCHLVAKTLTKEETNQVWRKVYLQQLEQVCQELLYCPANTVVNIEGVSGELVRHNMTQVSARGVVTIPLGQPDPLPSWLITAMRCLADWPNMSDPSVNIPNYPGVERDVFNILRDYFTNLAEPLIPYQLYDAVVRLYIGAEFLDISLRSHSPDPTSLSHDQNNSDVDFEDTDSVDDLMLNMSIGGGEGQQKTSTPNMETEDSQSIVPGRRAGVRPSTPQMSSLSKNVSLNGFKKLSSFSGDGACNVDSKNGGMNVMHSESISAPQTPSLGKRMALNTSRLQSLKLRRLKEYTHFKDDSLYPTHSLSLASSQEDLELRHGSSPEGQENIQPQGQVTRLTETVRSIKSHDQVRRMRRSEIERQEGKWPPHNCCFETAFTSDSPHTRIIPQQSVDSLHVRQSHGNRGADHRPRPRSIAAPSRPTSETRPGCTPREPDVSTVSDLFKSSIMSGTNTPLTTMDQHPRNTLDGSRYLTALERSPLNRSRSAGNLEDVESIRVSPHPQASASEHDVAQIGVPTKSLATRIRDSIKRKHLRDDSLSRGRSERSHNLDRLRTKSGGFVNLALAPASSPDYENSESGMCDGRVEATHLRTKSGGFLNLALAPSTDSVDSAPLSTRSDSALLDHSRVTVHHSQQASLDCPVTSRLPVRPSSTGEHRMRSISPPGQDYIYRRLTTPDGCLSHSLASSGCSSLYHSALTQTPSPHDPPLPPRLPRTALIVPTAHCKPASPPPPPAAEYVNLLPHPSAGPYPAAGSSRLPHSPHPNTRLPPIHPHASPSVRLIGRRARTRVGAEKFPGSRACLPGLLTREGREAAISSFQLLLLTLPPSLRRSLHLLLRVCSKMATNDCLHLHPHLTTRALVLTTFLRGVLLSPHEADYDEILAQRIVAFLVDHHAAILRPPDHLAVLVHRAITTLQRPQVVYGSACDGLTRSYCRQISPSDYQRQKLSGSQLFLADLLDQIVDNEKLSTKECKRKLKEFKSHYPEIYRVRFPSDPGKRESRMKGLMKLASLSSLSRTKAIRM</sequence>
<dbReference type="PANTHER" id="PTHR16206">
    <property type="entry name" value="DEP DOMAIN-CONTAINING"/>
    <property type="match status" value="1"/>
</dbReference>
<dbReference type="Gene3D" id="1.10.10.10">
    <property type="entry name" value="Winged helix-like DNA-binding domain superfamily/Winged helix DNA-binding domain"/>
    <property type="match status" value="1"/>
</dbReference>
<dbReference type="Pfam" id="PF00610">
    <property type="entry name" value="DEP"/>
    <property type="match status" value="1"/>
</dbReference>
<reference evidence="3" key="1">
    <citation type="submission" date="2023-11" db="EMBL/GenBank/DDBJ databases">
        <title>Genome assemblies of two species of porcelain crab, Petrolisthes cinctipes and Petrolisthes manimaculis (Anomura: Porcellanidae).</title>
        <authorList>
            <person name="Angst P."/>
        </authorList>
    </citation>
    <scope>NUCLEOTIDE SEQUENCE</scope>
    <source>
        <strain evidence="3">PB745_02</strain>
        <tissue evidence="3">Gill</tissue>
    </source>
</reference>
<evidence type="ECO:0000259" key="2">
    <source>
        <dbReference type="PROSITE" id="PS50186"/>
    </source>
</evidence>
<feature type="compositionally biased region" description="Low complexity" evidence="1">
    <location>
        <begin position="117"/>
        <end position="131"/>
    </location>
</feature>
<feature type="region of interest" description="Disordered" evidence="1">
    <location>
        <begin position="941"/>
        <end position="971"/>
    </location>
</feature>
<feature type="region of interest" description="Disordered" evidence="1">
    <location>
        <begin position="836"/>
        <end position="857"/>
    </location>
</feature>
<accession>A0AAE1PH22</accession>
<evidence type="ECO:0000313" key="4">
    <source>
        <dbReference type="Proteomes" id="UP001292094"/>
    </source>
</evidence>
<feature type="region of interest" description="Disordered" evidence="1">
    <location>
        <begin position="585"/>
        <end position="633"/>
    </location>
</feature>
<gene>
    <name evidence="3" type="ORF">Pmani_021048</name>
</gene>
<dbReference type="SUPFAM" id="SSF46785">
    <property type="entry name" value="Winged helix' DNA-binding domain"/>
    <property type="match status" value="1"/>
</dbReference>
<dbReference type="GO" id="GO:0035556">
    <property type="term" value="P:intracellular signal transduction"/>
    <property type="evidence" value="ECO:0007669"/>
    <property type="project" value="InterPro"/>
</dbReference>
<feature type="domain" description="DEP" evidence="2">
    <location>
        <begin position="40"/>
        <end position="110"/>
    </location>
</feature>
<name>A0AAE1PH22_9EUCA</name>
<feature type="region of interest" description="Disordered" evidence="1">
    <location>
        <begin position="725"/>
        <end position="746"/>
    </location>
</feature>
<feature type="region of interest" description="Disordered" evidence="1">
    <location>
        <begin position="112"/>
        <end position="174"/>
    </location>
</feature>
<dbReference type="InterPro" id="IPR036390">
    <property type="entry name" value="WH_DNA-bd_sf"/>
</dbReference>
<dbReference type="SMART" id="SM00049">
    <property type="entry name" value="DEP"/>
    <property type="match status" value="1"/>
</dbReference>
<dbReference type="PROSITE" id="PS50186">
    <property type="entry name" value="DEP"/>
    <property type="match status" value="1"/>
</dbReference>
<dbReference type="AlphaFoldDB" id="A0AAE1PH22"/>
<feature type="compositionally biased region" description="Basic and acidic residues" evidence="1">
    <location>
        <begin position="540"/>
        <end position="559"/>
    </location>
</feature>